<evidence type="ECO:0000313" key="2">
    <source>
        <dbReference type="Proteomes" id="UP001366503"/>
    </source>
</evidence>
<dbReference type="RefSeq" id="WP_337092629.1">
    <property type="nucleotide sequence ID" value="NZ_JAPYKO010000004.1"/>
</dbReference>
<dbReference type="InterPro" id="IPR016912">
    <property type="entry name" value="Phage_P2_GpU"/>
</dbReference>
<organism evidence="1 2">
    <name type="scientific">Mesorhizobium argentiipisi</name>
    <dbReference type="NCBI Taxonomy" id="3015175"/>
    <lineage>
        <taxon>Bacteria</taxon>
        <taxon>Pseudomonadati</taxon>
        <taxon>Pseudomonadota</taxon>
        <taxon>Alphaproteobacteria</taxon>
        <taxon>Hyphomicrobiales</taxon>
        <taxon>Phyllobacteriaceae</taxon>
        <taxon>Mesorhizobium</taxon>
    </lineage>
</organism>
<dbReference type="Pfam" id="PF06995">
    <property type="entry name" value="Phage_P2_GpU"/>
    <property type="match status" value="1"/>
</dbReference>
<gene>
    <name evidence="1" type="ORF">O7A05_08975</name>
</gene>
<proteinExistence type="predicted"/>
<dbReference type="PIRSF" id="PIRSF029208">
    <property type="entry name" value="Phage_tail_GPU"/>
    <property type="match status" value="1"/>
</dbReference>
<comment type="caution">
    <text evidence="1">The sequence shown here is derived from an EMBL/GenBank/DDBJ whole genome shotgun (WGS) entry which is preliminary data.</text>
</comment>
<name>A0ABU8KB14_9HYPH</name>
<dbReference type="Proteomes" id="UP001366503">
    <property type="component" value="Unassembled WGS sequence"/>
</dbReference>
<reference evidence="1 2" key="1">
    <citation type="submission" date="2022-12" db="EMBL/GenBank/DDBJ databases">
        <authorList>
            <person name="Muema E."/>
        </authorList>
    </citation>
    <scope>NUCLEOTIDE SEQUENCE [LARGE SCALE GENOMIC DNA]</scope>
    <source>
        <strain evidence="2">1330</strain>
    </source>
</reference>
<sequence>MSTMMGLGPFRFSLSTAAYQSLERGDEFRWAAQERIGREPAAQFIGPGQTTFTLSGTIYPHFRGGWGQVEAMRAVGKTGAPQMLVSGLGRIFGLFYIENVGETQTIFWDNGAPRKQEFNLGLKSYGADGGLF</sequence>
<dbReference type="InterPro" id="IPR009734">
    <property type="entry name" value="Myoviridae_GpU"/>
</dbReference>
<protein>
    <submittedName>
        <fullName evidence="1">Phage tail protein</fullName>
    </submittedName>
</protein>
<dbReference type="EMBL" id="JAPYKO010000004">
    <property type="protein sequence ID" value="MEI9402295.1"/>
    <property type="molecule type" value="Genomic_DNA"/>
</dbReference>
<evidence type="ECO:0000313" key="1">
    <source>
        <dbReference type="EMBL" id="MEI9402295.1"/>
    </source>
</evidence>
<keyword evidence="2" id="KW-1185">Reference proteome</keyword>
<accession>A0ABU8KB14</accession>